<accession>A0A8J5ZL66</accession>
<evidence type="ECO:0000313" key="2">
    <source>
        <dbReference type="EMBL" id="KAG8504148.1"/>
    </source>
</evidence>
<dbReference type="OrthoDB" id="342024at2759"/>
<evidence type="ECO:0000256" key="1">
    <source>
        <dbReference type="SAM" id="Phobius"/>
    </source>
</evidence>
<dbReference type="EMBL" id="JAHUZN010000001">
    <property type="protein sequence ID" value="KAG8504148.1"/>
    <property type="molecule type" value="Genomic_DNA"/>
</dbReference>
<keyword evidence="1" id="KW-0472">Membrane</keyword>
<reference evidence="2 3" key="1">
    <citation type="journal article" date="2021" name="bioRxiv">
        <title>The Gossypium anomalum genome as a resource for cotton improvement and evolutionary analysis of hybrid incompatibility.</title>
        <authorList>
            <person name="Grover C.E."/>
            <person name="Yuan D."/>
            <person name="Arick M.A."/>
            <person name="Miller E.R."/>
            <person name="Hu G."/>
            <person name="Peterson D.G."/>
            <person name="Wendel J.F."/>
            <person name="Udall J.A."/>
        </authorList>
    </citation>
    <scope>NUCLEOTIDE SEQUENCE [LARGE SCALE GENOMIC DNA]</scope>
    <source>
        <strain evidence="2">JFW-Udall</strain>
        <tissue evidence="2">Leaf</tissue>
    </source>
</reference>
<comment type="caution">
    <text evidence="2">The sequence shown here is derived from an EMBL/GenBank/DDBJ whole genome shotgun (WGS) entry which is preliminary data.</text>
</comment>
<keyword evidence="1" id="KW-1133">Transmembrane helix</keyword>
<sequence length="105" mass="11335">MKTDIIISQIISHFFLAADLVTLAPVGSFFSTLLMTPTATVWRMSRTAKRPSGGYSEKVSTTMGLVGIIFTIPASPFFKNLGSFSSSLPDRLSILVNSSENLTAM</sequence>
<keyword evidence="3" id="KW-1185">Reference proteome</keyword>
<name>A0A8J5ZL66_9ROSI</name>
<keyword evidence="1" id="KW-0812">Transmembrane</keyword>
<dbReference type="AlphaFoldDB" id="A0A8J5ZL66"/>
<organism evidence="2 3">
    <name type="scientific">Gossypium anomalum</name>
    <dbReference type="NCBI Taxonomy" id="47600"/>
    <lineage>
        <taxon>Eukaryota</taxon>
        <taxon>Viridiplantae</taxon>
        <taxon>Streptophyta</taxon>
        <taxon>Embryophyta</taxon>
        <taxon>Tracheophyta</taxon>
        <taxon>Spermatophyta</taxon>
        <taxon>Magnoliopsida</taxon>
        <taxon>eudicotyledons</taxon>
        <taxon>Gunneridae</taxon>
        <taxon>Pentapetalae</taxon>
        <taxon>rosids</taxon>
        <taxon>malvids</taxon>
        <taxon>Malvales</taxon>
        <taxon>Malvaceae</taxon>
        <taxon>Malvoideae</taxon>
        <taxon>Gossypium</taxon>
    </lineage>
</organism>
<gene>
    <name evidence="2" type="ORF">CXB51_002505</name>
</gene>
<dbReference type="Proteomes" id="UP000701853">
    <property type="component" value="Chromosome 1"/>
</dbReference>
<feature type="transmembrane region" description="Helical" evidence="1">
    <location>
        <begin position="59"/>
        <end position="78"/>
    </location>
</feature>
<evidence type="ECO:0000313" key="3">
    <source>
        <dbReference type="Proteomes" id="UP000701853"/>
    </source>
</evidence>
<proteinExistence type="predicted"/>
<feature type="transmembrane region" description="Helical" evidence="1">
    <location>
        <begin position="12"/>
        <end position="39"/>
    </location>
</feature>
<protein>
    <submittedName>
        <fullName evidence="2">Uncharacterized protein</fullName>
    </submittedName>
</protein>